<name>A0A2T2WN34_9FIRM</name>
<proteinExistence type="predicted"/>
<reference evidence="2 3" key="1">
    <citation type="journal article" date="2014" name="BMC Genomics">
        <title>Comparison of environmental and isolate Sulfobacillus genomes reveals diverse carbon, sulfur, nitrogen, and hydrogen metabolisms.</title>
        <authorList>
            <person name="Justice N.B."/>
            <person name="Norman A."/>
            <person name="Brown C.T."/>
            <person name="Singh A."/>
            <person name="Thomas B.C."/>
            <person name="Banfield J.F."/>
        </authorList>
    </citation>
    <scope>NUCLEOTIDE SEQUENCE [LARGE SCALE GENOMIC DNA]</scope>
    <source>
        <strain evidence="2">AMDSBA3</strain>
    </source>
</reference>
<feature type="domain" description="PIN" evidence="1">
    <location>
        <begin position="1"/>
        <end position="119"/>
    </location>
</feature>
<dbReference type="InterPro" id="IPR002716">
    <property type="entry name" value="PIN_dom"/>
</dbReference>
<dbReference type="SMART" id="SM00670">
    <property type="entry name" value="PINc"/>
    <property type="match status" value="1"/>
</dbReference>
<protein>
    <submittedName>
        <fullName evidence="2">Putative toxin-antitoxin system toxin component, PIN family</fullName>
    </submittedName>
</protein>
<dbReference type="AlphaFoldDB" id="A0A2T2WN34"/>
<dbReference type="InterPro" id="IPR002850">
    <property type="entry name" value="PIN_toxin-like"/>
</dbReference>
<sequence>MKIVVDTNVLLSSLLSSPTSTLNRLLDQIRTSHTLVLSLAMAVELGAVIVRPKFTRLGTEKERVTMAQSLLSAPHIMAIVPTFTIVHPDLPDVDDNRLLEVAVAADADIIITDDKQLLALTAIRRPHAIEPEPESLLATKTLILSPYDALDYLQSLP</sequence>
<dbReference type="EMBL" id="PXYV01000004">
    <property type="protein sequence ID" value="PSR23648.1"/>
    <property type="molecule type" value="Genomic_DNA"/>
</dbReference>
<gene>
    <name evidence="2" type="ORF">C7B45_02450</name>
</gene>
<dbReference type="Pfam" id="PF13470">
    <property type="entry name" value="PIN_3"/>
    <property type="match status" value="1"/>
</dbReference>
<dbReference type="Gene3D" id="3.40.50.1010">
    <property type="entry name" value="5'-nuclease"/>
    <property type="match status" value="1"/>
</dbReference>
<evidence type="ECO:0000313" key="3">
    <source>
        <dbReference type="Proteomes" id="UP000241848"/>
    </source>
</evidence>
<dbReference type="PANTHER" id="PTHR34610">
    <property type="entry name" value="SSL7007 PROTEIN"/>
    <property type="match status" value="1"/>
</dbReference>
<organism evidence="2 3">
    <name type="scientific">Sulfobacillus acidophilus</name>
    <dbReference type="NCBI Taxonomy" id="53633"/>
    <lineage>
        <taxon>Bacteria</taxon>
        <taxon>Bacillati</taxon>
        <taxon>Bacillota</taxon>
        <taxon>Clostridia</taxon>
        <taxon>Eubacteriales</taxon>
        <taxon>Clostridiales Family XVII. Incertae Sedis</taxon>
        <taxon>Sulfobacillus</taxon>
    </lineage>
</organism>
<comment type="caution">
    <text evidence="2">The sequence shown here is derived from an EMBL/GenBank/DDBJ whole genome shotgun (WGS) entry which is preliminary data.</text>
</comment>
<accession>A0A2T2WN34</accession>
<evidence type="ECO:0000259" key="1">
    <source>
        <dbReference type="SMART" id="SM00670"/>
    </source>
</evidence>
<dbReference type="NCBIfam" id="TIGR00305">
    <property type="entry name" value="putative toxin-antitoxin system toxin component, PIN family"/>
    <property type="match status" value="1"/>
</dbReference>
<evidence type="ECO:0000313" key="2">
    <source>
        <dbReference type="EMBL" id="PSR23648.1"/>
    </source>
</evidence>
<dbReference type="InterPro" id="IPR029060">
    <property type="entry name" value="PIN-like_dom_sf"/>
</dbReference>
<dbReference type="SUPFAM" id="SSF88723">
    <property type="entry name" value="PIN domain-like"/>
    <property type="match status" value="1"/>
</dbReference>
<dbReference type="PANTHER" id="PTHR34610:SF3">
    <property type="entry name" value="SSL7007 PROTEIN"/>
    <property type="match status" value="1"/>
</dbReference>
<dbReference type="Proteomes" id="UP000241848">
    <property type="component" value="Unassembled WGS sequence"/>
</dbReference>